<dbReference type="EMBL" id="BAABGT010000099">
    <property type="protein sequence ID" value="GAA4557003.1"/>
    <property type="molecule type" value="Genomic_DNA"/>
</dbReference>
<dbReference type="Pfam" id="PF02803">
    <property type="entry name" value="Thiolase_C"/>
    <property type="match status" value="1"/>
</dbReference>
<reference evidence="8" key="1">
    <citation type="journal article" date="2019" name="Int. J. Syst. Evol. Microbiol.">
        <title>The Global Catalogue of Microorganisms (GCM) 10K type strain sequencing project: providing services to taxonomists for standard genome sequencing and annotation.</title>
        <authorList>
            <consortium name="The Broad Institute Genomics Platform"/>
            <consortium name="The Broad Institute Genome Sequencing Center for Infectious Disease"/>
            <person name="Wu L."/>
            <person name="Ma J."/>
        </authorList>
    </citation>
    <scope>NUCLEOTIDE SEQUENCE [LARGE SCALE GENOMIC DNA]</scope>
    <source>
        <strain evidence="8">JCM 17906</strain>
    </source>
</reference>
<dbReference type="InterPro" id="IPR020617">
    <property type="entry name" value="Thiolase_C"/>
</dbReference>
<proteinExistence type="inferred from homology"/>
<gene>
    <name evidence="7" type="ORF">GCM10023175_60490</name>
</gene>
<evidence type="ECO:0000259" key="5">
    <source>
        <dbReference type="Pfam" id="PF00108"/>
    </source>
</evidence>
<protein>
    <submittedName>
        <fullName evidence="7">Thiolase family protein</fullName>
    </submittedName>
</protein>
<dbReference type="InterPro" id="IPR002155">
    <property type="entry name" value="Thiolase"/>
</dbReference>
<sequence>MAVIEPEELRSMRDVVVVEAVRTPIGKGRASGALAGIHPADLLARSLTALVERTGIDPAVIDDVIAGCVTQIGEQAVNIGRTAVLGAGFPESVPATTVDRQCGSSQQAVHFAAQGIAAGAYDVVVACGVESMSRVPMGSDFPEGTDVYGSLHDARYPDGIPHQGVGAELIAAKWDLSRTRLDEFALRSHANAQRATDAGLFADELVALPELDRDEGIRPGGTLESMGGLKTVFRDPAAEKLYPHLDWRLTAGSSSQISDASAAILLTSAEYAERNGLRPIARVHSAAVAGDDPVFRLTALIPATHKVLARAGLSIDEIGLFEVSEAFASVPLAWQAETGADPERVNVNGGAIGLGHPVGASGARLMTTLVHEMRRRGVRYGLQAMCEGGGLSNATVLELVD</sequence>
<organism evidence="7 8">
    <name type="scientific">Pseudonocardia xishanensis</name>
    <dbReference type="NCBI Taxonomy" id="630995"/>
    <lineage>
        <taxon>Bacteria</taxon>
        <taxon>Bacillati</taxon>
        <taxon>Actinomycetota</taxon>
        <taxon>Actinomycetes</taxon>
        <taxon>Pseudonocardiales</taxon>
        <taxon>Pseudonocardiaceae</taxon>
        <taxon>Pseudonocardia</taxon>
    </lineage>
</organism>
<keyword evidence="3 4" id="KW-0012">Acyltransferase</keyword>
<evidence type="ECO:0000313" key="8">
    <source>
        <dbReference type="Proteomes" id="UP001501598"/>
    </source>
</evidence>
<evidence type="ECO:0000256" key="2">
    <source>
        <dbReference type="ARBA" id="ARBA00022679"/>
    </source>
</evidence>
<dbReference type="PANTHER" id="PTHR43365">
    <property type="entry name" value="BLR7806 PROTEIN"/>
    <property type="match status" value="1"/>
</dbReference>
<feature type="domain" description="Thiolase N-terminal" evidence="5">
    <location>
        <begin position="15"/>
        <end position="269"/>
    </location>
</feature>
<evidence type="ECO:0000313" key="7">
    <source>
        <dbReference type="EMBL" id="GAA4557003.1"/>
    </source>
</evidence>
<dbReference type="InterPro" id="IPR016039">
    <property type="entry name" value="Thiolase-like"/>
</dbReference>
<dbReference type="Pfam" id="PF00108">
    <property type="entry name" value="Thiolase_N"/>
    <property type="match status" value="1"/>
</dbReference>
<dbReference type="Proteomes" id="UP001501598">
    <property type="component" value="Unassembled WGS sequence"/>
</dbReference>
<comment type="similarity">
    <text evidence="1 4">Belongs to the thiolase-like superfamily. Thiolase family.</text>
</comment>
<comment type="caution">
    <text evidence="7">The sequence shown here is derived from an EMBL/GenBank/DDBJ whole genome shotgun (WGS) entry which is preliminary data.</text>
</comment>
<evidence type="ECO:0000256" key="3">
    <source>
        <dbReference type="ARBA" id="ARBA00023315"/>
    </source>
</evidence>
<dbReference type="InterPro" id="IPR020616">
    <property type="entry name" value="Thiolase_N"/>
</dbReference>
<feature type="domain" description="Thiolase C-terminal" evidence="6">
    <location>
        <begin position="278"/>
        <end position="398"/>
    </location>
</feature>
<evidence type="ECO:0000256" key="4">
    <source>
        <dbReference type="RuleBase" id="RU003557"/>
    </source>
</evidence>
<evidence type="ECO:0000259" key="6">
    <source>
        <dbReference type="Pfam" id="PF02803"/>
    </source>
</evidence>
<accession>A0ABP8S0Q8</accession>
<keyword evidence="2 4" id="KW-0808">Transferase</keyword>
<dbReference type="NCBIfam" id="TIGR01930">
    <property type="entry name" value="AcCoA-C-Actrans"/>
    <property type="match status" value="1"/>
</dbReference>
<dbReference type="CDD" id="cd00751">
    <property type="entry name" value="thiolase"/>
    <property type="match status" value="1"/>
</dbReference>
<evidence type="ECO:0000256" key="1">
    <source>
        <dbReference type="ARBA" id="ARBA00010982"/>
    </source>
</evidence>
<dbReference type="PANTHER" id="PTHR43365:SF1">
    <property type="entry name" value="ACETYL-COA C-ACYLTRANSFERASE"/>
    <property type="match status" value="1"/>
</dbReference>
<dbReference type="Gene3D" id="3.40.47.10">
    <property type="match status" value="2"/>
</dbReference>
<keyword evidence="8" id="KW-1185">Reference proteome</keyword>
<name>A0ABP8S0Q8_9PSEU</name>
<dbReference type="SUPFAM" id="SSF53901">
    <property type="entry name" value="Thiolase-like"/>
    <property type="match status" value="2"/>
</dbReference>
<dbReference type="PIRSF" id="PIRSF000429">
    <property type="entry name" value="Ac-CoA_Ac_transf"/>
    <property type="match status" value="1"/>
</dbReference>